<protein>
    <submittedName>
        <fullName evidence="2">Uncharacterized protein</fullName>
    </submittedName>
</protein>
<organism evidence="2 3">
    <name type="scientific">Paraburkholderia denitrificans</name>
    <dbReference type="NCBI Taxonomy" id="694025"/>
    <lineage>
        <taxon>Bacteria</taxon>
        <taxon>Pseudomonadati</taxon>
        <taxon>Pseudomonadota</taxon>
        <taxon>Betaproteobacteria</taxon>
        <taxon>Burkholderiales</taxon>
        <taxon>Burkholderiaceae</taxon>
        <taxon>Paraburkholderia</taxon>
    </lineage>
</organism>
<accession>A0ABW0J338</accession>
<reference evidence="3" key="1">
    <citation type="journal article" date="2019" name="Int. J. Syst. Evol. Microbiol.">
        <title>The Global Catalogue of Microorganisms (GCM) 10K type strain sequencing project: providing services to taxonomists for standard genome sequencing and annotation.</title>
        <authorList>
            <consortium name="The Broad Institute Genomics Platform"/>
            <consortium name="The Broad Institute Genome Sequencing Center for Infectious Disease"/>
            <person name="Wu L."/>
            <person name="Ma J."/>
        </authorList>
    </citation>
    <scope>NUCLEOTIDE SEQUENCE [LARGE SCALE GENOMIC DNA]</scope>
    <source>
        <strain evidence="3">CCUG 56042</strain>
    </source>
</reference>
<feature type="transmembrane region" description="Helical" evidence="1">
    <location>
        <begin position="65"/>
        <end position="87"/>
    </location>
</feature>
<proteinExistence type="predicted"/>
<feature type="transmembrane region" description="Helical" evidence="1">
    <location>
        <begin position="42"/>
        <end position="59"/>
    </location>
</feature>
<comment type="caution">
    <text evidence="2">The sequence shown here is derived from an EMBL/GenBank/DDBJ whole genome shotgun (WGS) entry which is preliminary data.</text>
</comment>
<keyword evidence="1" id="KW-0812">Transmembrane</keyword>
<keyword evidence="1" id="KW-0472">Membrane</keyword>
<gene>
    <name evidence="2" type="ORF">ACFPTO_01150</name>
</gene>
<name>A0ABW0J338_9BURK</name>
<keyword evidence="3" id="KW-1185">Reference proteome</keyword>
<evidence type="ECO:0000313" key="3">
    <source>
        <dbReference type="Proteomes" id="UP001596103"/>
    </source>
</evidence>
<evidence type="ECO:0000256" key="1">
    <source>
        <dbReference type="SAM" id="Phobius"/>
    </source>
</evidence>
<sequence length="93" mass="9863">MKILVTNQGAHWRVARIDGLTGNIFDCAHEDGDNGMRTPTGLMHLGTLFKILGCVWLLVAGSAAFFGSGGLLFGTAAIAFWAVGWAMQGIDKP</sequence>
<evidence type="ECO:0000313" key="2">
    <source>
        <dbReference type="EMBL" id="MFC5427426.1"/>
    </source>
</evidence>
<dbReference type="EMBL" id="JBHSMP010000003">
    <property type="protein sequence ID" value="MFC5427426.1"/>
    <property type="molecule type" value="Genomic_DNA"/>
</dbReference>
<dbReference type="Proteomes" id="UP001596103">
    <property type="component" value="Unassembled WGS sequence"/>
</dbReference>
<keyword evidence="1" id="KW-1133">Transmembrane helix</keyword>